<dbReference type="InterPro" id="IPR001533">
    <property type="entry name" value="Pterin_deHydtase"/>
</dbReference>
<dbReference type="Gene3D" id="3.30.1360.20">
    <property type="entry name" value="Transcriptional coactivator/pterin dehydratase"/>
    <property type="match status" value="1"/>
</dbReference>
<proteinExistence type="inferred from homology"/>
<evidence type="ECO:0000313" key="7">
    <source>
        <dbReference type="Proteomes" id="UP000611640"/>
    </source>
</evidence>
<evidence type="ECO:0000256" key="1">
    <source>
        <dbReference type="ARBA" id="ARBA00001554"/>
    </source>
</evidence>
<comment type="catalytic activity">
    <reaction evidence="1">
        <text>(4aS,6R)-4a-hydroxy-L-erythro-5,6,7,8-tetrahydrobiopterin = (6R)-L-erythro-6,7-dihydrobiopterin + H2O</text>
        <dbReference type="Rhea" id="RHEA:11920"/>
        <dbReference type="ChEBI" id="CHEBI:15377"/>
        <dbReference type="ChEBI" id="CHEBI:15642"/>
        <dbReference type="ChEBI" id="CHEBI:43120"/>
        <dbReference type="EC" id="4.2.1.96"/>
    </reaction>
</comment>
<keyword evidence="5" id="KW-0456">Lyase</keyword>
<evidence type="ECO:0000256" key="2">
    <source>
        <dbReference type="ARBA" id="ARBA00006472"/>
    </source>
</evidence>
<dbReference type="InterPro" id="IPR036428">
    <property type="entry name" value="PCD_sf"/>
</dbReference>
<dbReference type="AlphaFoldDB" id="A0A7R7DK81"/>
<dbReference type="Proteomes" id="UP000611640">
    <property type="component" value="Chromosome"/>
</dbReference>
<dbReference type="GO" id="GO:0006729">
    <property type="term" value="P:tetrahydrobiopterin biosynthetic process"/>
    <property type="evidence" value="ECO:0007669"/>
    <property type="project" value="InterPro"/>
</dbReference>
<dbReference type="RefSeq" id="WP_203960048.1">
    <property type="nucleotide sequence ID" value="NZ_AP023355.1"/>
</dbReference>
<gene>
    <name evidence="6" type="ORF">Athai_06060</name>
</gene>
<evidence type="ECO:0000256" key="5">
    <source>
        <dbReference type="ARBA" id="ARBA00023239"/>
    </source>
</evidence>
<dbReference type="EC" id="4.2.1.96" evidence="3"/>
<keyword evidence="7" id="KW-1185">Reference proteome</keyword>
<protein>
    <recommendedName>
        <fullName evidence="4">Putative pterin-4-alpha-carbinolamine dehydratase</fullName>
        <ecNumber evidence="3">4.2.1.96</ecNumber>
    </recommendedName>
</protein>
<accession>A0A7R7DK81</accession>
<organism evidence="6 7">
    <name type="scientific">Actinocatenispora thailandica</name>
    <dbReference type="NCBI Taxonomy" id="227318"/>
    <lineage>
        <taxon>Bacteria</taxon>
        <taxon>Bacillati</taxon>
        <taxon>Actinomycetota</taxon>
        <taxon>Actinomycetes</taxon>
        <taxon>Micromonosporales</taxon>
        <taxon>Micromonosporaceae</taxon>
        <taxon>Actinocatenispora</taxon>
    </lineage>
</organism>
<name>A0A7R7DK81_9ACTN</name>
<dbReference type="EMBL" id="AP023355">
    <property type="protein sequence ID" value="BCJ33103.1"/>
    <property type="molecule type" value="Genomic_DNA"/>
</dbReference>
<evidence type="ECO:0000256" key="3">
    <source>
        <dbReference type="ARBA" id="ARBA00013252"/>
    </source>
</evidence>
<dbReference type="Pfam" id="PF01329">
    <property type="entry name" value="Pterin_4a"/>
    <property type="match status" value="1"/>
</dbReference>
<comment type="similarity">
    <text evidence="2">Belongs to the pterin-4-alpha-carbinolamine dehydratase family.</text>
</comment>
<evidence type="ECO:0000313" key="6">
    <source>
        <dbReference type="EMBL" id="BCJ33103.1"/>
    </source>
</evidence>
<dbReference type="KEGG" id="atl:Athai_06060"/>
<evidence type="ECO:0000256" key="4">
    <source>
        <dbReference type="ARBA" id="ARBA00021735"/>
    </source>
</evidence>
<reference evidence="6 7" key="1">
    <citation type="submission" date="2020-08" db="EMBL/GenBank/DDBJ databases">
        <title>Whole genome shotgun sequence of Actinocatenispora thailandica NBRC 105041.</title>
        <authorList>
            <person name="Komaki H."/>
            <person name="Tamura T."/>
        </authorList>
    </citation>
    <scope>NUCLEOTIDE SEQUENCE [LARGE SCALE GENOMIC DNA]</scope>
    <source>
        <strain evidence="6 7">NBRC 105041</strain>
    </source>
</reference>
<dbReference type="SUPFAM" id="SSF55248">
    <property type="entry name" value="PCD-like"/>
    <property type="match status" value="1"/>
</dbReference>
<dbReference type="GO" id="GO:0008124">
    <property type="term" value="F:4-alpha-hydroxytetrahydrobiopterin dehydratase activity"/>
    <property type="evidence" value="ECO:0007669"/>
    <property type="project" value="UniProtKB-EC"/>
</dbReference>
<sequence length="130" mass="14476">MSTLNDEIVREALAQLDGWQGDRRGIHRTLEITDSEHAELTERIKVVADAMRLRPDLHRTGDHTEIDLDPVDGDLLTTAQIALAARIEAAYRSIAGPTLTSGPERLAQLRVPRIWQRWRRHAGGSVADPG</sequence>